<feature type="transmembrane region" description="Helical" evidence="1">
    <location>
        <begin position="179"/>
        <end position="200"/>
    </location>
</feature>
<accession>A0A0M0KVE7</accession>
<feature type="transmembrane region" description="Helical" evidence="1">
    <location>
        <begin position="20"/>
        <end position="43"/>
    </location>
</feature>
<dbReference type="Pfam" id="PF20047">
    <property type="entry name" value="DUF6449"/>
    <property type="match status" value="1"/>
</dbReference>
<keyword evidence="1" id="KW-0472">Membrane</keyword>
<evidence type="ECO:0000259" key="2">
    <source>
        <dbReference type="Pfam" id="PF20047"/>
    </source>
</evidence>
<dbReference type="PATRIC" id="fig|284581.3.peg.2861"/>
<gene>
    <name evidence="3" type="ORF">AMD01_16790</name>
</gene>
<evidence type="ECO:0000313" key="4">
    <source>
        <dbReference type="Proteomes" id="UP000037558"/>
    </source>
</evidence>
<dbReference type="STRING" id="284581.AMD01_16790"/>
<organism evidence="3 4">
    <name type="scientific">Priestia koreensis</name>
    <dbReference type="NCBI Taxonomy" id="284581"/>
    <lineage>
        <taxon>Bacteria</taxon>
        <taxon>Bacillati</taxon>
        <taxon>Bacillota</taxon>
        <taxon>Bacilli</taxon>
        <taxon>Bacillales</taxon>
        <taxon>Bacillaceae</taxon>
        <taxon>Priestia</taxon>
    </lineage>
</organism>
<feature type="transmembrane region" description="Helical" evidence="1">
    <location>
        <begin position="143"/>
        <end position="167"/>
    </location>
</feature>
<keyword evidence="4" id="KW-1185">Reference proteome</keyword>
<dbReference type="Proteomes" id="UP000037558">
    <property type="component" value="Unassembled WGS sequence"/>
</dbReference>
<feature type="domain" description="DUF6449" evidence="2">
    <location>
        <begin position="432"/>
        <end position="543"/>
    </location>
</feature>
<sequence>MRSKLFSFNRGIFIQDLRSVGWISIVYFLTLLFTGPLDLYNIITEENFIEEKSQSLFDLSRDIYTIAIFTVPVLLGLLLFRYMQTKLSADYIHSLPIKRESLYNQRIITGVVLLILPVFLTGIVFYVIGVNYKLMYITTPAHIWSWIGLTILFLLFVFMATVFVGIFTGITMVQGALTYILFLLPVGITSIVAINAASLIKGIALDYYLDGTLTRDALPFARVGLLGQGTVSPTVLITYSSLVVIFYVIGLIAYKKRAIEMSSRAISFQFFQPVFKYGVMACFTLLGGAYFGLSQNNKLGWFLFGYVIGSIVGYVVAEVVLQKTWRIGFRWKGYVGFAVVAALFFAIISLDILGIEKKVPDLKNVKKVYVGEDLYTLKAIDNGDEAIGDDRSMVAYTDPTILKHIEQLHKKLIKEASLQRGHGVFDTIGIAYELKGGGRIVRLYNIPRHLFDEDMKPLVDSREYKEKMYPVYALSDKSISTIRSIEIQSNLVEKRPVYITERTKIEEFVHLLQEEIQKQKATDVLTDKVDLSSINISITDRNQLPMTLEVYYKEIEKWLQKEGLADQALTTATDFESATILPKYDQDVRESSYNMSRAEFNEYLAEQPKVKTTRDEKQIQKLLENSEYDVYDGRDYQTIVFLPKKAGQTIQVYDVPKESMKKLIK</sequence>
<dbReference type="RefSeq" id="WP_053402599.1">
    <property type="nucleotide sequence ID" value="NZ_LILC01000023.1"/>
</dbReference>
<comment type="caution">
    <text evidence="3">The sequence shown here is derived from an EMBL/GenBank/DDBJ whole genome shotgun (WGS) entry which is preliminary data.</text>
</comment>
<reference evidence="4" key="1">
    <citation type="submission" date="2015-08" db="EMBL/GenBank/DDBJ databases">
        <title>Fjat-14210 dsm16467.</title>
        <authorList>
            <person name="Liu B."/>
            <person name="Wang J."/>
            <person name="Zhu Y."/>
            <person name="Liu G."/>
            <person name="Chen Q."/>
            <person name="Chen Z."/>
            <person name="Lan J."/>
            <person name="Che J."/>
            <person name="Ge C."/>
            <person name="Shi H."/>
            <person name="Pan Z."/>
            <person name="Liu X."/>
        </authorList>
    </citation>
    <scope>NUCLEOTIDE SEQUENCE [LARGE SCALE GENOMIC DNA]</scope>
    <source>
        <strain evidence="4">DSM 16467</strain>
    </source>
</reference>
<evidence type="ECO:0000256" key="1">
    <source>
        <dbReference type="SAM" id="Phobius"/>
    </source>
</evidence>
<name>A0A0M0KVE7_9BACI</name>
<feature type="transmembrane region" description="Helical" evidence="1">
    <location>
        <begin position="299"/>
        <end position="321"/>
    </location>
</feature>
<feature type="transmembrane region" description="Helical" evidence="1">
    <location>
        <begin position="63"/>
        <end position="80"/>
    </location>
</feature>
<dbReference type="InterPro" id="IPR045611">
    <property type="entry name" value="DUF6449"/>
</dbReference>
<feature type="transmembrane region" description="Helical" evidence="1">
    <location>
        <begin position="274"/>
        <end position="293"/>
    </location>
</feature>
<dbReference type="EMBL" id="LILC01000023">
    <property type="protein sequence ID" value="KOO42800.1"/>
    <property type="molecule type" value="Genomic_DNA"/>
</dbReference>
<feature type="transmembrane region" description="Helical" evidence="1">
    <location>
        <begin position="333"/>
        <end position="355"/>
    </location>
</feature>
<protein>
    <recommendedName>
        <fullName evidence="2">DUF6449 domain-containing protein</fullName>
    </recommendedName>
</protein>
<keyword evidence="1" id="KW-0812">Transmembrane</keyword>
<dbReference type="OrthoDB" id="1706490at2"/>
<proteinExistence type="predicted"/>
<dbReference type="AlphaFoldDB" id="A0A0M0KVE7"/>
<feature type="transmembrane region" description="Helical" evidence="1">
    <location>
        <begin position="236"/>
        <end position="254"/>
    </location>
</feature>
<evidence type="ECO:0000313" key="3">
    <source>
        <dbReference type="EMBL" id="KOO42800.1"/>
    </source>
</evidence>
<feature type="transmembrane region" description="Helical" evidence="1">
    <location>
        <begin position="107"/>
        <end position="128"/>
    </location>
</feature>
<keyword evidence="1" id="KW-1133">Transmembrane helix</keyword>